<keyword evidence="4" id="KW-1185">Reference proteome</keyword>
<keyword evidence="2" id="KW-0472">Membrane</keyword>
<reference evidence="4" key="1">
    <citation type="submission" date="2016-10" db="EMBL/GenBank/DDBJ databases">
        <authorList>
            <person name="Varghese N."/>
            <person name="Submissions S."/>
        </authorList>
    </citation>
    <scope>NUCLEOTIDE SEQUENCE [LARGE SCALE GENOMIC DNA]</scope>
    <source>
        <strain evidence="4">DSM 45421</strain>
    </source>
</reference>
<feature type="transmembrane region" description="Helical" evidence="2">
    <location>
        <begin position="129"/>
        <end position="148"/>
    </location>
</feature>
<dbReference type="EMBL" id="FMZF01000003">
    <property type="protein sequence ID" value="SDC77474.1"/>
    <property type="molecule type" value="Genomic_DNA"/>
</dbReference>
<feature type="transmembrane region" description="Helical" evidence="2">
    <location>
        <begin position="182"/>
        <end position="200"/>
    </location>
</feature>
<evidence type="ECO:0000256" key="2">
    <source>
        <dbReference type="SAM" id="Phobius"/>
    </source>
</evidence>
<accession>A0A1G6PD22</accession>
<dbReference type="AlphaFoldDB" id="A0A1G6PD22"/>
<dbReference type="OrthoDB" id="5189533at2"/>
<evidence type="ECO:0000313" key="3">
    <source>
        <dbReference type="EMBL" id="SDC77474.1"/>
    </source>
</evidence>
<protein>
    <submittedName>
        <fullName evidence="3">Uncharacterized protein</fullName>
    </submittedName>
</protein>
<feature type="transmembrane region" description="Helical" evidence="2">
    <location>
        <begin position="155"/>
        <end position="176"/>
    </location>
</feature>
<evidence type="ECO:0000313" key="4">
    <source>
        <dbReference type="Proteomes" id="UP000199416"/>
    </source>
</evidence>
<feature type="region of interest" description="Disordered" evidence="1">
    <location>
        <begin position="1"/>
        <end position="21"/>
    </location>
</feature>
<dbReference type="RefSeq" id="WP_091366150.1">
    <property type="nucleotide sequence ID" value="NZ_FMZF01000003.1"/>
</dbReference>
<name>A0A1G6PD22_9ACTN</name>
<dbReference type="Proteomes" id="UP000199416">
    <property type="component" value="Unassembled WGS sequence"/>
</dbReference>
<proteinExistence type="predicted"/>
<feature type="transmembrane region" description="Helical" evidence="2">
    <location>
        <begin position="88"/>
        <end position="109"/>
    </location>
</feature>
<gene>
    <name evidence="3" type="ORF">SAMN05660690_2496</name>
</gene>
<organism evidence="3 4">
    <name type="scientific">Geodermatophilus telluris</name>
    <dbReference type="NCBI Taxonomy" id="1190417"/>
    <lineage>
        <taxon>Bacteria</taxon>
        <taxon>Bacillati</taxon>
        <taxon>Actinomycetota</taxon>
        <taxon>Actinomycetes</taxon>
        <taxon>Geodermatophilales</taxon>
        <taxon>Geodermatophilaceae</taxon>
        <taxon>Geodermatophilus</taxon>
    </lineage>
</organism>
<feature type="transmembrane region" description="Helical" evidence="2">
    <location>
        <begin position="58"/>
        <end position="81"/>
    </location>
</feature>
<keyword evidence="2" id="KW-1133">Transmembrane helix</keyword>
<evidence type="ECO:0000256" key="1">
    <source>
        <dbReference type="SAM" id="MobiDB-lite"/>
    </source>
</evidence>
<keyword evidence="2" id="KW-0812">Transmembrane</keyword>
<sequence>MTATALPTPSTPAPAVADHRPGPSLRGLAVTAGGVLFAAGNALHPMEHSAAAHSATTWVAAHVVFSAGALLIAAGAGALAARLAPSRVATVGLAVLWIGLTLIPVGGYTEAYVAPALHDGFAAIEEATLWFSALAGTATLLGPLLIAIGSLRHRLLPAPVALSLVALPVGGVLAGVLPVEGWGIIPGTVVFGLGIAAAGWSSRSRA</sequence>